<evidence type="ECO:0000313" key="1">
    <source>
        <dbReference type="EMBL" id="RNA07163.1"/>
    </source>
</evidence>
<dbReference type="Proteomes" id="UP000276133">
    <property type="component" value="Unassembled WGS sequence"/>
</dbReference>
<evidence type="ECO:0000313" key="2">
    <source>
        <dbReference type="Proteomes" id="UP000276133"/>
    </source>
</evidence>
<organism evidence="1 2">
    <name type="scientific">Brachionus plicatilis</name>
    <name type="common">Marine rotifer</name>
    <name type="synonym">Brachionus muelleri</name>
    <dbReference type="NCBI Taxonomy" id="10195"/>
    <lineage>
        <taxon>Eukaryota</taxon>
        <taxon>Metazoa</taxon>
        <taxon>Spiralia</taxon>
        <taxon>Gnathifera</taxon>
        <taxon>Rotifera</taxon>
        <taxon>Eurotatoria</taxon>
        <taxon>Monogononta</taxon>
        <taxon>Pseudotrocha</taxon>
        <taxon>Ploima</taxon>
        <taxon>Brachionidae</taxon>
        <taxon>Brachionus</taxon>
    </lineage>
</organism>
<protein>
    <submittedName>
        <fullName evidence="1">Uncharacterized protein</fullName>
    </submittedName>
</protein>
<dbReference type="AlphaFoldDB" id="A0A3M7Q727"/>
<keyword evidence="2" id="KW-1185">Reference proteome</keyword>
<name>A0A3M7Q727_BRAPC</name>
<accession>A0A3M7Q727</accession>
<dbReference type="EMBL" id="REGN01007138">
    <property type="protein sequence ID" value="RNA07163.1"/>
    <property type="molecule type" value="Genomic_DNA"/>
</dbReference>
<comment type="caution">
    <text evidence="1">The sequence shown here is derived from an EMBL/GenBank/DDBJ whole genome shotgun (WGS) entry which is preliminary data.</text>
</comment>
<reference evidence="1 2" key="1">
    <citation type="journal article" date="2018" name="Sci. Rep.">
        <title>Genomic signatures of local adaptation to the degree of environmental predictability in rotifers.</title>
        <authorList>
            <person name="Franch-Gras L."/>
            <person name="Hahn C."/>
            <person name="Garcia-Roger E.M."/>
            <person name="Carmona M.J."/>
            <person name="Serra M."/>
            <person name="Gomez A."/>
        </authorList>
    </citation>
    <scope>NUCLEOTIDE SEQUENCE [LARGE SCALE GENOMIC DNA]</scope>
    <source>
        <strain evidence="1">HYR1</strain>
    </source>
</reference>
<sequence>MYYILSLSIQVIHDLFSTKKQIKITILNRSNSSRFLLIKPNLIWQNTFQGFYSEGALDFN</sequence>
<proteinExistence type="predicted"/>
<gene>
    <name evidence="1" type="ORF">BpHYR1_048421</name>
</gene>